<dbReference type="PANTHER" id="PTHR43236:SF1">
    <property type="entry name" value="BLL7220 PROTEIN"/>
    <property type="match status" value="1"/>
</dbReference>
<dbReference type="GO" id="GO:0003677">
    <property type="term" value="F:DNA binding"/>
    <property type="evidence" value="ECO:0007669"/>
    <property type="project" value="InterPro"/>
</dbReference>
<gene>
    <name evidence="3" type="ORF">E6C55_30075</name>
</gene>
<protein>
    <submittedName>
        <fullName evidence="3">ImmA/IrrE family metallo-endopeptidase</fullName>
    </submittedName>
</protein>
<dbReference type="Gene3D" id="1.10.260.40">
    <property type="entry name" value="lambda repressor-like DNA-binding domains"/>
    <property type="match status" value="1"/>
</dbReference>
<comment type="similarity">
    <text evidence="1">Belongs to the short-chain fatty acyl-CoA assimilation regulator (ScfR) family.</text>
</comment>
<dbReference type="SUPFAM" id="SSF47413">
    <property type="entry name" value="lambda repressor-like DNA-binding domains"/>
    <property type="match status" value="1"/>
</dbReference>
<dbReference type="Proteomes" id="UP000310636">
    <property type="component" value="Unassembled WGS sequence"/>
</dbReference>
<dbReference type="AlphaFoldDB" id="A0A4S4BLQ4"/>
<dbReference type="PROSITE" id="PS50943">
    <property type="entry name" value="HTH_CROC1"/>
    <property type="match status" value="1"/>
</dbReference>
<dbReference type="InterPro" id="IPR001387">
    <property type="entry name" value="Cro/C1-type_HTH"/>
</dbReference>
<dbReference type="RefSeq" id="WP_136373535.1">
    <property type="nucleotide sequence ID" value="NZ_SSOB01000059.1"/>
</dbReference>
<evidence type="ECO:0000256" key="1">
    <source>
        <dbReference type="ARBA" id="ARBA00007227"/>
    </source>
</evidence>
<dbReference type="InterPro" id="IPR010359">
    <property type="entry name" value="IrrE_HExxH"/>
</dbReference>
<feature type="domain" description="HTH cro/C1-type" evidence="2">
    <location>
        <begin position="14"/>
        <end position="68"/>
    </location>
</feature>
<dbReference type="Pfam" id="PF06114">
    <property type="entry name" value="Peptidase_M78"/>
    <property type="match status" value="1"/>
</dbReference>
<evidence type="ECO:0000313" key="3">
    <source>
        <dbReference type="EMBL" id="THF73271.1"/>
    </source>
</evidence>
<evidence type="ECO:0000259" key="2">
    <source>
        <dbReference type="PROSITE" id="PS50943"/>
    </source>
</evidence>
<keyword evidence="4" id="KW-1185">Reference proteome</keyword>
<dbReference type="Gene3D" id="1.10.10.2910">
    <property type="match status" value="1"/>
</dbReference>
<comment type="caution">
    <text evidence="3">The sequence shown here is derived from an EMBL/GenBank/DDBJ whole genome shotgun (WGS) entry which is preliminary data.</text>
</comment>
<sequence>METNRFAKFVPARLTQAREARGYTLSQLSEAVGISHQAISKYENNLSQPSFDMLEKISDTLNMPVTFFFKPISVSKEGVVFFRSGAMTSVKSKNVHKHKLNWVRDIHLYLEQFLNFPAINVPRIIQREYFIATPDEEIDRVAAELRRSWNLGNGPISNVSLLMEKNGVIVSRSPSSSYSIDACSIWEDGERPYVLLSDDKTGPRSRFDIAHELGHLVLHSKLKQSEFNQKQNYKIIEREANRFAGAFLLPEQSFGSEIYSSSLEYFISLKMRWKISIQAMAYRAHSLGVLTEYQHIYLRQKLAKQNQLTKEPLDEKIDFEEPLALRQAIVALVDHNVKTRQDILTDLRLAREEIEQFSNLDNGYFLEQSAQANIVSFKPKSK</sequence>
<reference evidence="3 4" key="1">
    <citation type="submission" date="2019-04" db="EMBL/GenBank/DDBJ databases">
        <title>Cohnella sp. nov. isolated from preserved vegetables.</title>
        <authorList>
            <person name="Lin S.-Y."/>
            <person name="Hung M.-H."/>
            <person name="Young C.-C."/>
        </authorList>
    </citation>
    <scope>NUCLEOTIDE SEQUENCE [LARGE SCALE GENOMIC DNA]</scope>
    <source>
        <strain evidence="3 4">CC-MHH1044</strain>
    </source>
</reference>
<dbReference type="Pfam" id="PF01381">
    <property type="entry name" value="HTH_3"/>
    <property type="match status" value="1"/>
</dbReference>
<dbReference type="InterPro" id="IPR010982">
    <property type="entry name" value="Lambda_DNA-bd_dom_sf"/>
</dbReference>
<dbReference type="PANTHER" id="PTHR43236">
    <property type="entry name" value="ANTITOXIN HIGA1"/>
    <property type="match status" value="1"/>
</dbReference>
<dbReference type="InterPro" id="IPR052345">
    <property type="entry name" value="Rad_response_metalloprotease"/>
</dbReference>
<evidence type="ECO:0000313" key="4">
    <source>
        <dbReference type="Proteomes" id="UP000310636"/>
    </source>
</evidence>
<organism evidence="3 4">
    <name type="scientific">Cohnella fermenti</name>
    <dbReference type="NCBI Taxonomy" id="2565925"/>
    <lineage>
        <taxon>Bacteria</taxon>
        <taxon>Bacillati</taxon>
        <taxon>Bacillota</taxon>
        <taxon>Bacilli</taxon>
        <taxon>Bacillales</taxon>
        <taxon>Paenibacillaceae</taxon>
        <taxon>Cohnella</taxon>
    </lineage>
</organism>
<dbReference type="OrthoDB" id="9816277at2"/>
<name>A0A4S4BLQ4_9BACL</name>
<dbReference type="EMBL" id="SSOB01000059">
    <property type="protein sequence ID" value="THF73271.1"/>
    <property type="molecule type" value="Genomic_DNA"/>
</dbReference>
<dbReference type="SMART" id="SM00530">
    <property type="entry name" value="HTH_XRE"/>
    <property type="match status" value="1"/>
</dbReference>
<accession>A0A4S4BLQ4</accession>
<dbReference type="CDD" id="cd00093">
    <property type="entry name" value="HTH_XRE"/>
    <property type="match status" value="1"/>
</dbReference>
<proteinExistence type="inferred from homology"/>